<organism evidence="3 4">
    <name type="scientific">Flavisolibacter ginsenosidimutans</name>
    <dbReference type="NCBI Taxonomy" id="661481"/>
    <lineage>
        <taxon>Bacteria</taxon>
        <taxon>Pseudomonadati</taxon>
        <taxon>Bacteroidota</taxon>
        <taxon>Chitinophagia</taxon>
        <taxon>Chitinophagales</taxon>
        <taxon>Chitinophagaceae</taxon>
        <taxon>Flavisolibacter</taxon>
    </lineage>
</organism>
<keyword evidence="4" id="KW-1185">Reference proteome</keyword>
<dbReference type="OrthoDB" id="7560678at2"/>
<dbReference type="Pfam" id="PF13439">
    <property type="entry name" value="Glyco_transf_4"/>
    <property type="match status" value="1"/>
</dbReference>
<dbReference type="Gene3D" id="3.40.50.2000">
    <property type="entry name" value="Glycogen Phosphorylase B"/>
    <property type="match status" value="2"/>
</dbReference>
<reference evidence="3 4" key="1">
    <citation type="journal article" date="2015" name="Int. J. Syst. Evol. Microbiol.">
        <title>Flavisolibacter ginsenosidimutans sp. nov., with ginsenoside-converting activity isolated from soil used for cultivating ginseng.</title>
        <authorList>
            <person name="Zhao Y."/>
            <person name="Liu Q."/>
            <person name="Kang M.S."/>
            <person name="Jin F."/>
            <person name="Yu H."/>
            <person name="Im W.T."/>
        </authorList>
    </citation>
    <scope>NUCLEOTIDE SEQUENCE [LARGE SCALE GENOMIC DNA]</scope>
    <source>
        <strain evidence="3 4">Gsoil 636</strain>
    </source>
</reference>
<dbReference type="KEGG" id="fgg:FSB75_15925"/>
<accession>A0A5B8UKW7</accession>
<feature type="domain" description="Glycosyl transferase family 1" evidence="1">
    <location>
        <begin position="170"/>
        <end position="322"/>
    </location>
</feature>
<dbReference type="EMBL" id="CP042433">
    <property type="protein sequence ID" value="QEC57324.1"/>
    <property type="molecule type" value="Genomic_DNA"/>
</dbReference>
<sequence>MKLAFILSRCTNLGPFIVARDLVRHLLPKVTAIDVFYLRESGEKLLFAVEPQKIRFNEKINFNAYDLVHSHGFVADAYVYFHTRHKGVKTVTTLHQRIAPDYAMKYNAAVGYLFERFWCSMIQSSSAVVTLTGLLADYYKKRLRRNDISFIYNGIEHPRPSGKLDPGDEKKIKILKDRYKLIGISARLIHLKGIDQVIKALSVTNEFALVVVGDGIKKEELMAEAKSLTVDDRCLFVGYQKNAVDYFPFFDLYAMSSRSEGFGLCVVEAAANKIPVVCSDLPVYRELFQNGEVVRYELEDISSLAQALRQAIANQKSLSEKIYQTYTHQFTAEQMACRYLAVYQKILNQ</sequence>
<dbReference type="CDD" id="cd03801">
    <property type="entry name" value="GT4_PimA-like"/>
    <property type="match status" value="1"/>
</dbReference>
<protein>
    <submittedName>
        <fullName evidence="3">Glycosyltransferase family 4 protein</fullName>
    </submittedName>
</protein>
<dbReference type="GO" id="GO:0016757">
    <property type="term" value="F:glycosyltransferase activity"/>
    <property type="evidence" value="ECO:0007669"/>
    <property type="project" value="InterPro"/>
</dbReference>
<keyword evidence="3" id="KW-0808">Transferase</keyword>
<dbReference type="SUPFAM" id="SSF53756">
    <property type="entry name" value="UDP-Glycosyltransferase/glycogen phosphorylase"/>
    <property type="match status" value="1"/>
</dbReference>
<evidence type="ECO:0000259" key="1">
    <source>
        <dbReference type="Pfam" id="PF00534"/>
    </source>
</evidence>
<proteinExistence type="predicted"/>
<gene>
    <name evidence="3" type="ORF">FSB75_15925</name>
</gene>
<name>A0A5B8UKW7_9BACT</name>
<evidence type="ECO:0000259" key="2">
    <source>
        <dbReference type="Pfam" id="PF13439"/>
    </source>
</evidence>
<evidence type="ECO:0000313" key="4">
    <source>
        <dbReference type="Proteomes" id="UP000321204"/>
    </source>
</evidence>
<dbReference type="AlphaFoldDB" id="A0A5B8UKW7"/>
<feature type="domain" description="Glycosyltransferase subfamily 4-like N-terminal" evidence="2">
    <location>
        <begin position="55"/>
        <end position="156"/>
    </location>
</feature>
<evidence type="ECO:0000313" key="3">
    <source>
        <dbReference type="EMBL" id="QEC57324.1"/>
    </source>
</evidence>
<dbReference type="InterPro" id="IPR001296">
    <property type="entry name" value="Glyco_trans_1"/>
</dbReference>
<dbReference type="InterPro" id="IPR028098">
    <property type="entry name" value="Glyco_trans_4-like_N"/>
</dbReference>
<dbReference type="RefSeq" id="WP_146789516.1">
    <property type="nucleotide sequence ID" value="NZ_BAABIO010000003.1"/>
</dbReference>
<dbReference type="Proteomes" id="UP000321204">
    <property type="component" value="Chromosome"/>
</dbReference>
<dbReference type="Pfam" id="PF00534">
    <property type="entry name" value="Glycos_transf_1"/>
    <property type="match status" value="1"/>
</dbReference>
<dbReference type="PANTHER" id="PTHR12526">
    <property type="entry name" value="GLYCOSYLTRANSFERASE"/>
    <property type="match status" value="1"/>
</dbReference>